<reference evidence="2 3" key="1">
    <citation type="submission" date="2020-06" db="EMBL/GenBank/DDBJ databases">
        <authorList>
            <person name="Li R."/>
            <person name="Bekaert M."/>
        </authorList>
    </citation>
    <scope>NUCLEOTIDE SEQUENCE [LARGE SCALE GENOMIC DNA]</scope>
    <source>
        <strain evidence="3">wild</strain>
    </source>
</reference>
<dbReference type="AlphaFoldDB" id="A0A6J8EVG5"/>
<dbReference type="EMBL" id="CACVKT020010046">
    <property type="protein sequence ID" value="CAC5424537.1"/>
    <property type="molecule type" value="Genomic_DNA"/>
</dbReference>
<dbReference type="Proteomes" id="UP000507470">
    <property type="component" value="Unassembled WGS sequence"/>
</dbReference>
<name>A0A6J8EVG5_MYTCO</name>
<sequence>MVTVIGFDKDNMMKCKGWNGIEGQINKSHLKLDETGCWYKAKCNSTGKKPYDKDEILKKISQDKGEWWNFETVNKKRKQLPTSILKKETMKVIAVRVCKIPGGVFTAEPEAFYADDTGKVHRYTFEQWIIEMKKSGKACEHSDTSNSEPPYSQTPGYNSTKGQQYDYQGVTRKDLKLSNNIRVDGNPSYSQTSRQKPGSEQQEAKVNKDCYAINDQKDRSTEVSPGRRPDSANLALIEKSKATTNNVHELQCPGVPFAQVHDPPSNACRLSSKMQMNLVHLIENFVFKYRKMWYEAEIEIMSIS</sequence>
<feature type="region of interest" description="Disordered" evidence="1">
    <location>
        <begin position="176"/>
        <end position="208"/>
    </location>
</feature>
<feature type="region of interest" description="Disordered" evidence="1">
    <location>
        <begin position="139"/>
        <end position="164"/>
    </location>
</feature>
<keyword evidence="3" id="KW-1185">Reference proteome</keyword>
<dbReference type="OrthoDB" id="6140382at2759"/>
<proteinExistence type="predicted"/>
<gene>
    <name evidence="2" type="ORF">MCOR_56431</name>
</gene>
<evidence type="ECO:0000313" key="3">
    <source>
        <dbReference type="Proteomes" id="UP000507470"/>
    </source>
</evidence>
<feature type="compositionally biased region" description="Polar residues" evidence="1">
    <location>
        <begin position="144"/>
        <end position="164"/>
    </location>
</feature>
<accession>A0A6J8EVG5</accession>
<organism evidence="2 3">
    <name type="scientific">Mytilus coruscus</name>
    <name type="common">Sea mussel</name>
    <dbReference type="NCBI Taxonomy" id="42192"/>
    <lineage>
        <taxon>Eukaryota</taxon>
        <taxon>Metazoa</taxon>
        <taxon>Spiralia</taxon>
        <taxon>Lophotrochozoa</taxon>
        <taxon>Mollusca</taxon>
        <taxon>Bivalvia</taxon>
        <taxon>Autobranchia</taxon>
        <taxon>Pteriomorphia</taxon>
        <taxon>Mytilida</taxon>
        <taxon>Mytiloidea</taxon>
        <taxon>Mytilidae</taxon>
        <taxon>Mytilinae</taxon>
        <taxon>Mytilus</taxon>
    </lineage>
</organism>
<protein>
    <submittedName>
        <fullName evidence="2">Uncharacterized protein</fullName>
    </submittedName>
</protein>
<evidence type="ECO:0000256" key="1">
    <source>
        <dbReference type="SAM" id="MobiDB-lite"/>
    </source>
</evidence>
<feature type="compositionally biased region" description="Polar residues" evidence="1">
    <location>
        <begin position="177"/>
        <end position="201"/>
    </location>
</feature>
<evidence type="ECO:0000313" key="2">
    <source>
        <dbReference type="EMBL" id="CAC5424537.1"/>
    </source>
</evidence>